<dbReference type="RefSeq" id="WP_114725864.1">
    <property type="nucleotide sequence ID" value="NZ_JABEQI010000001.1"/>
</dbReference>
<evidence type="ECO:0000313" key="8">
    <source>
        <dbReference type="EMBL" id="MBB2185394.1"/>
    </source>
</evidence>
<comment type="caution">
    <text evidence="9">The sequence shown here is derived from an EMBL/GenBank/DDBJ whole genome shotgun (WGS) entry which is preliminary data.</text>
</comment>
<feature type="binding site" evidence="6">
    <location>
        <position position="101"/>
    </location>
    <ligand>
        <name>FMN</name>
        <dbReference type="ChEBI" id="CHEBI:58210"/>
    </ligand>
</feature>
<dbReference type="GO" id="GO:0004497">
    <property type="term" value="F:monooxygenase activity"/>
    <property type="evidence" value="ECO:0007669"/>
    <property type="project" value="UniProtKB-KW"/>
</dbReference>
<dbReference type="EMBL" id="JABEQI010000001">
    <property type="protein sequence ID" value="MBB2185394.1"/>
    <property type="molecule type" value="Genomic_DNA"/>
</dbReference>
<evidence type="ECO:0000313" key="9">
    <source>
        <dbReference type="EMBL" id="RDI40840.1"/>
    </source>
</evidence>
<keyword evidence="2 6" id="KW-0288">FMN</keyword>
<evidence type="ECO:0000313" key="10">
    <source>
        <dbReference type="Proteomes" id="UP000254958"/>
    </source>
</evidence>
<proteinExistence type="inferred from homology"/>
<reference evidence="9 10" key="1">
    <citation type="submission" date="2018-07" db="EMBL/GenBank/DDBJ databases">
        <title>Genomic Encyclopedia of Type Strains, Phase IV (KMG-IV): sequencing the most valuable type-strain genomes for metagenomic binning, comparative biology and taxonomic classification.</title>
        <authorList>
            <person name="Goeker M."/>
        </authorList>
    </citation>
    <scope>NUCLEOTIDE SEQUENCE [LARGE SCALE GENOMIC DNA]</scope>
    <source>
        <strain evidence="9 10">DSM 5603</strain>
    </source>
</reference>
<comment type="similarity">
    <text evidence="5">Belongs to the NtaA/SnaA/DszA monooxygenase family.</text>
</comment>
<dbReference type="OrthoDB" id="6752030at2"/>
<dbReference type="Gene3D" id="3.20.20.30">
    <property type="entry name" value="Luciferase-like domain"/>
    <property type="match status" value="1"/>
</dbReference>
<dbReference type="PANTHER" id="PTHR30011:SF16">
    <property type="entry name" value="C2H2 FINGER DOMAIN TRANSCRIPTION FACTOR (EUROFUNG)-RELATED"/>
    <property type="match status" value="1"/>
</dbReference>
<dbReference type="NCBIfam" id="TIGR03860">
    <property type="entry name" value="FMN_nitrolo"/>
    <property type="match status" value="1"/>
</dbReference>
<dbReference type="Proteomes" id="UP000562982">
    <property type="component" value="Unassembled WGS sequence"/>
</dbReference>
<evidence type="ECO:0000256" key="6">
    <source>
        <dbReference type="PIRSR" id="PIRSR000337-1"/>
    </source>
</evidence>
<feature type="binding site" evidence="6">
    <location>
        <position position="57"/>
    </location>
    <ligand>
        <name>FMN</name>
        <dbReference type="ChEBI" id="CHEBI:58210"/>
    </ligand>
</feature>
<dbReference type="Pfam" id="PF00296">
    <property type="entry name" value="Bac_luciferase"/>
    <property type="match status" value="1"/>
</dbReference>
<dbReference type="InterPro" id="IPR051260">
    <property type="entry name" value="Diverse_substr_monoxygenases"/>
</dbReference>
<keyword evidence="4 9" id="KW-0503">Monooxygenase</keyword>
<feature type="binding site" evidence="6">
    <location>
        <position position="226"/>
    </location>
    <ligand>
        <name>FMN</name>
        <dbReference type="ChEBI" id="CHEBI:58210"/>
    </ligand>
</feature>
<evidence type="ECO:0000256" key="4">
    <source>
        <dbReference type="ARBA" id="ARBA00023033"/>
    </source>
</evidence>
<keyword evidence="1 6" id="KW-0285">Flavoprotein</keyword>
<dbReference type="GO" id="GO:0016705">
    <property type="term" value="F:oxidoreductase activity, acting on paired donors, with incorporation or reduction of molecular oxygen"/>
    <property type="evidence" value="ECO:0007669"/>
    <property type="project" value="InterPro"/>
</dbReference>
<gene>
    <name evidence="9" type="ORF">C7453_101639</name>
    <name evidence="8" type="ORF">HLH32_03140</name>
</gene>
<dbReference type="EMBL" id="QQAW01000001">
    <property type="protein sequence ID" value="RDI40840.1"/>
    <property type="molecule type" value="Genomic_DNA"/>
</dbReference>
<evidence type="ECO:0000256" key="3">
    <source>
        <dbReference type="ARBA" id="ARBA00023002"/>
    </source>
</evidence>
<feature type="domain" description="Luciferase-like" evidence="7">
    <location>
        <begin position="23"/>
        <end position="385"/>
    </location>
</feature>
<evidence type="ECO:0000256" key="1">
    <source>
        <dbReference type="ARBA" id="ARBA00022630"/>
    </source>
</evidence>
<dbReference type="AlphaFoldDB" id="A0A370GCA2"/>
<evidence type="ECO:0000256" key="2">
    <source>
        <dbReference type="ARBA" id="ARBA00022643"/>
    </source>
</evidence>
<evidence type="ECO:0000256" key="5">
    <source>
        <dbReference type="ARBA" id="ARBA00033748"/>
    </source>
</evidence>
<evidence type="ECO:0000313" key="11">
    <source>
        <dbReference type="Proteomes" id="UP000562982"/>
    </source>
</evidence>
<evidence type="ECO:0000259" key="7">
    <source>
        <dbReference type="Pfam" id="PF00296"/>
    </source>
</evidence>
<accession>A0A370GCA2</accession>
<keyword evidence="10" id="KW-1185">Reference proteome</keyword>
<dbReference type="InterPro" id="IPR011251">
    <property type="entry name" value="Luciferase-like_dom"/>
</dbReference>
<sequence>MPKKTMSIGLSIRYLGYHAAGWRHPAADPGGSTSFRHFATVARLAEESCFDMLFLADGIGVRVTDTPPGSLTQSSQVADFEPLTLLSALSAVTERIGLVATASTTYNEPFHIARKYASLDRISDGRAGWNIVTSWSDAEARNFGRDRHLDYDTRYDRALECAEVVKGLWDSWSADALVGDKEGARFLDPLGLHVLNHEGPHFRVRGPLDVPRSPQGRPIMVQAGASDAGIELAGRNAEVIYALPRSLAEAQAYSEKLRVALERHGRRREDLRILAGVTLFVGRTEAEARARYDAMRDLIPPELGLSYLYAQLGDLSGYPLDGPVPEPQDPMVKSIARALVDQAHRENMTIRDLYSLIASGFGSHVLIGTPESIVDTMEAWFSCGAVDGFNLCPALLPLSLQEFTDLILPELRRRGLFRTHYEGTTLREHLRLPLPASRYGDPVVPTVVEPMS</sequence>
<name>A0A370GCA2_GLULI</name>
<organism evidence="9 10">
    <name type="scientific">Gluconacetobacter liquefaciens</name>
    <name type="common">Acetobacter liquefaciens</name>
    <dbReference type="NCBI Taxonomy" id="89584"/>
    <lineage>
        <taxon>Bacteria</taxon>
        <taxon>Pseudomonadati</taxon>
        <taxon>Pseudomonadota</taxon>
        <taxon>Alphaproteobacteria</taxon>
        <taxon>Acetobacterales</taxon>
        <taxon>Acetobacteraceae</taxon>
        <taxon>Gluconacetobacter</taxon>
    </lineage>
</organism>
<dbReference type="CDD" id="cd01095">
    <property type="entry name" value="Nitrilotriacetate_monoxgenase"/>
    <property type="match status" value="1"/>
</dbReference>
<keyword evidence="3" id="KW-0560">Oxidoreductase</keyword>
<dbReference type="Proteomes" id="UP000254958">
    <property type="component" value="Unassembled WGS sequence"/>
</dbReference>
<dbReference type="InterPro" id="IPR016215">
    <property type="entry name" value="NTA_MOA"/>
</dbReference>
<reference evidence="8 11" key="2">
    <citation type="submission" date="2020-04" db="EMBL/GenBank/DDBJ databases">
        <title>Description of novel Gluconacetobacter.</title>
        <authorList>
            <person name="Sombolestani A."/>
        </authorList>
    </citation>
    <scope>NUCLEOTIDE SEQUENCE [LARGE SCALE GENOMIC DNA]</scope>
    <source>
        <strain evidence="8 11">LMG 1382</strain>
    </source>
</reference>
<dbReference type="InterPro" id="IPR036661">
    <property type="entry name" value="Luciferase-like_sf"/>
</dbReference>
<dbReference type="PANTHER" id="PTHR30011">
    <property type="entry name" value="ALKANESULFONATE MONOOXYGENASE-RELATED"/>
    <property type="match status" value="1"/>
</dbReference>
<feature type="binding site" evidence="6">
    <location>
        <position position="155"/>
    </location>
    <ligand>
        <name>FMN</name>
        <dbReference type="ChEBI" id="CHEBI:58210"/>
    </ligand>
</feature>
<protein>
    <submittedName>
        <fullName evidence="9">FMN-dependent oxidoreductase (Nitrilotriacetate monooxygenase family)</fullName>
    </submittedName>
    <submittedName>
        <fullName evidence="8">LLM class flavin-dependent oxidoreductase</fullName>
    </submittedName>
</protein>
<dbReference type="PIRSF" id="PIRSF000337">
    <property type="entry name" value="NTA_MOA"/>
    <property type="match status" value="1"/>
</dbReference>
<dbReference type="SUPFAM" id="SSF51679">
    <property type="entry name" value="Bacterial luciferase-like"/>
    <property type="match status" value="1"/>
</dbReference>